<dbReference type="InterPro" id="IPR046341">
    <property type="entry name" value="SET_dom_sf"/>
</dbReference>
<evidence type="ECO:0000256" key="1">
    <source>
        <dbReference type="SAM" id="MobiDB-lite"/>
    </source>
</evidence>
<dbReference type="InterPro" id="IPR050600">
    <property type="entry name" value="SETD3_SETD6_MTase"/>
</dbReference>
<dbReference type="GO" id="GO:0016279">
    <property type="term" value="F:protein-lysine N-methyltransferase activity"/>
    <property type="evidence" value="ECO:0007669"/>
    <property type="project" value="TreeGrafter"/>
</dbReference>
<accession>A0AAW1R2I7</accession>
<feature type="region of interest" description="Disordered" evidence="1">
    <location>
        <begin position="579"/>
        <end position="598"/>
    </location>
</feature>
<gene>
    <name evidence="2" type="ORF">WJX81_000191</name>
</gene>
<comment type="caution">
    <text evidence="2">The sequence shown here is derived from an EMBL/GenBank/DDBJ whole genome shotgun (WGS) entry which is preliminary data.</text>
</comment>
<sequence>MLWRYGNKPTQQPALPAANRLVDERRLVAAEDVEPGCCILRVPQRLLLHEGTAYADAEFGAAFRALRSEAGPALDRRMALVLLLLVERARGAASAWAPFIRILPASYDDPTWWPEDDLALVEGTRLGAAAAHHRGALAQLAAWRDRLLHLRRELGGGELPPGDAWAWAAGADAVRWARSAVWSRAFNLRCVGGAGRSGIALVPIADMLDHDPSRHVAWHAGRCGSDDFQFISHTAVPQGGDLLSNYGFKSNEELLAGYGFALAPSNPADFFHVALRLGLAHSEGGGAVVAAESGQRLQRRELLARLRLPLSHYPTLVAPLGTTGSNGAALKPWRSWQWGLQVMQDPLAVLVAGGADEAAQLRAALAGTPAEAALQGQLAELQEACADAAPALGSMAGVGDVPPARLLAALGWATEVVGRCAVPGPGNQGVALLPLICALPQELLGSVADVRWLPDGSEARLLAAAPLPAGTRLTGALSCLGASYERLLLMHGPEAVSAAASAGNVAVPEALGGRVAHDAFEVCIAPPEGEHGDRVASVEADRGLLLAASGLGQKHFIGLDCNLERLLAAVAVRGQGGAAAPACSAAGRPGRSGRGRAG</sequence>
<dbReference type="Proteomes" id="UP001445335">
    <property type="component" value="Unassembled WGS sequence"/>
</dbReference>
<evidence type="ECO:0000313" key="2">
    <source>
        <dbReference type="EMBL" id="KAK9827954.1"/>
    </source>
</evidence>
<dbReference type="Gene3D" id="3.90.1410.10">
    <property type="entry name" value="set domain protein methyltransferase, domain 1"/>
    <property type="match status" value="1"/>
</dbReference>
<dbReference type="SUPFAM" id="SSF82199">
    <property type="entry name" value="SET domain"/>
    <property type="match status" value="1"/>
</dbReference>
<organism evidence="2 3">
    <name type="scientific">Elliptochloris bilobata</name>
    <dbReference type="NCBI Taxonomy" id="381761"/>
    <lineage>
        <taxon>Eukaryota</taxon>
        <taxon>Viridiplantae</taxon>
        <taxon>Chlorophyta</taxon>
        <taxon>core chlorophytes</taxon>
        <taxon>Trebouxiophyceae</taxon>
        <taxon>Trebouxiophyceae incertae sedis</taxon>
        <taxon>Elliptochloris clade</taxon>
        <taxon>Elliptochloris</taxon>
    </lineage>
</organism>
<evidence type="ECO:0008006" key="4">
    <source>
        <dbReference type="Google" id="ProtNLM"/>
    </source>
</evidence>
<dbReference type="CDD" id="cd10527">
    <property type="entry name" value="SET_LSMT"/>
    <property type="match status" value="1"/>
</dbReference>
<dbReference type="PANTHER" id="PTHR13271:SF145">
    <property type="entry name" value="SET DOMAIN-CONTAINING PROTEIN"/>
    <property type="match status" value="1"/>
</dbReference>
<feature type="compositionally biased region" description="Low complexity" evidence="1">
    <location>
        <begin position="579"/>
        <end position="589"/>
    </location>
</feature>
<dbReference type="EMBL" id="JALJOU010000054">
    <property type="protein sequence ID" value="KAK9827954.1"/>
    <property type="molecule type" value="Genomic_DNA"/>
</dbReference>
<proteinExistence type="predicted"/>
<keyword evidence="3" id="KW-1185">Reference proteome</keyword>
<name>A0AAW1R2I7_9CHLO</name>
<dbReference type="PANTHER" id="PTHR13271">
    <property type="entry name" value="UNCHARACTERIZED PUTATIVE METHYLTRANSFERASE"/>
    <property type="match status" value="1"/>
</dbReference>
<evidence type="ECO:0000313" key="3">
    <source>
        <dbReference type="Proteomes" id="UP001445335"/>
    </source>
</evidence>
<dbReference type="AlphaFoldDB" id="A0AAW1R2I7"/>
<protein>
    <recommendedName>
        <fullName evidence="4">SET domain-containing protein</fullName>
    </recommendedName>
</protein>
<reference evidence="2 3" key="1">
    <citation type="journal article" date="2024" name="Nat. Commun.">
        <title>Phylogenomics reveals the evolutionary origins of lichenization in chlorophyte algae.</title>
        <authorList>
            <person name="Puginier C."/>
            <person name="Libourel C."/>
            <person name="Otte J."/>
            <person name="Skaloud P."/>
            <person name="Haon M."/>
            <person name="Grisel S."/>
            <person name="Petersen M."/>
            <person name="Berrin J.G."/>
            <person name="Delaux P.M."/>
            <person name="Dal Grande F."/>
            <person name="Keller J."/>
        </authorList>
    </citation>
    <scope>NUCLEOTIDE SEQUENCE [LARGE SCALE GENOMIC DNA]</scope>
    <source>
        <strain evidence="2 3">SAG 245.80</strain>
    </source>
</reference>